<evidence type="ECO:0000313" key="2">
    <source>
        <dbReference type="Proteomes" id="UP000410984"/>
    </source>
</evidence>
<name>A0A509ECE3_9HYPH</name>
<reference evidence="1 2" key="1">
    <citation type="submission" date="2019-06" db="EMBL/GenBank/DDBJ databases">
        <authorList>
            <person name="Rodrigo-Torres L."/>
            <person name="Arahal R. D."/>
            <person name="Lucena T."/>
        </authorList>
    </citation>
    <scope>NUCLEOTIDE SEQUENCE [LARGE SCALE GENOMIC DNA]</scope>
    <source>
        <strain evidence="1 2">SB0023/3</strain>
    </source>
</reference>
<proteinExistence type="predicted"/>
<gene>
    <name evidence="1" type="ORF">MET9862_02441</name>
</gene>
<dbReference type="EMBL" id="CABFPH010000029">
    <property type="protein sequence ID" value="VUD71852.1"/>
    <property type="molecule type" value="Genomic_DNA"/>
</dbReference>
<organism evidence="1 2">
    <name type="scientific">Methylobacterium symbioticum</name>
    <dbReference type="NCBI Taxonomy" id="2584084"/>
    <lineage>
        <taxon>Bacteria</taxon>
        <taxon>Pseudomonadati</taxon>
        <taxon>Pseudomonadota</taxon>
        <taxon>Alphaproteobacteria</taxon>
        <taxon>Hyphomicrobiales</taxon>
        <taxon>Methylobacteriaceae</taxon>
        <taxon>Methylobacterium</taxon>
    </lineage>
</organism>
<keyword evidence="2" id="KW-1185">Reference proteome</keyword>
<accession>A0A509ECE3</accession>
<dbReference type="AlphaFoldDB" id="A0A509ECE3"/>
<dbReference type="Proteomes" id="UP000410984">
    <property type="component" value="Unassembled WGS sequence"/>
</dbReference>
<evidence type="ECO:0000313" key="1">
    <source>
        <dbReference type="EMBL" id="VUD71852.1"/>
    </source>
</evidence>
<sequence length="36" mass="3845">MPRLCAFLLLAGVALAALPRRRPAAAFVFPLSPTVH</sequence>
<protein>
    <submittedName>
        <fullName evidence="1">Uncharacterized protein</fullName>
    </submittedName>
</protein>